<evidence type="ECO:0000313" key="2">
    <source>
        <dbReference type="Proteomes" id="UP000001411"/>
    </source>
</evidence>
<proteinExistence type="predicted"/>
<dbReference type="eggNOG" id="ENOG502ZFWE">
    <property type="taxonomic scope" value="Bacteria"/>
</dbReference>
<dbReference type="RefSeq" id="WP_002437887.1">
    <property type="nucleotide sequence ID" value="NC_004461.1"/>
</dbReference>
<dbReference type="EMBL" id="AE015929">
    <property type="protein sequence ID" value="AAO05881.1"/>
    <property type="molecule type" value="Genomic_DNA"/>
</dbReference>
<dbReference type="OrthoDB" id="2389644at2"/>
<accession>A0A0H2VIK3</accession>
<protein>
    <recommendedName>
        <fullName evidence="3">DoxX family protein</fullName>
    </recommendedName>
</protein>
<gene>
    <name evidence="1" type="ordered locus">SE_2239</name>
</gene>
<dbReference type="HOGENOM" id="CLU_146744_0_0_9"/>
<evidence type="ECO:0008006" key="3">
    <source>
        <dbReference type="Google" id="ProtNLM"/>
    </source>
</evidence>
<organism evidence="1 2">
    <name type="scientific">Staphylococcus epidermidis (strain ATCC 12228 / FDA PCI 1200)</name>
    <dbReference type="NCBI Taxonomy" id="176280"/>
    <lineage>
        <taxon>Bacteria</taxon>
        <taxon>Bacillati</taxon>
        <taxon>Bacillota</taxon>
        <taxon>Bacilli</taxon>
        <taxon>Bacillales</taxon>
        <taxon>Staphylococcaceae</taxon>
        <taxon>Staphylococcus</taxon>
    </lineage>
</organism>
<sequence length="118" mass="12426">MVLRYATNLKLAKELYDASKPKLKGDQGMINTFTNTFGLPENSVKLAGGVEAVAAGLFAASFLNKNISRLGSLAAISVLGVAAYKHFEAGHGKKGAQHALDLLGLSTLSLLDTFSCKK</sequence>
<dbReference type="PATRIC" id="fig|176280.10.peg.2186"/>
<reference evidence="1 2" key="1">
    <citation type="journal article" date="2003" name="Mol. Microbiol.">
        <title>Genome-based analysis of virulence genes in a non-biofilm-forming Staphylococcus epidermidis strain (ATCC 12228).</title>
        <authorList>
            <person name="Zhang Y.Q."/>
            <person name="Ren S.X."/>
            <person name="Li H.L."/>
            <person name="Wang Y.X."/>
            <person name="Fu G."/>
            <person name="Yang J."/>
            <person name="Qin Z.Q."/>
            <person name="Miao Y.G."/>
            <person name="Wang W.Y."/>
            <person name="Chen R.S."/>
            <person name="Shen Y."/>
            <person name="Chen Z."/>
            <person name="Yuan Z.H."/>
            <person name="Zhao G.P."/>
            <person name="Qu D."/>
            <person name="Danchin A."/>
            <person name="Wen Y.M."/>
        </authorList>
    </citation>
    <scope>NUCLEOTIDE SEQUENCE [LARGE SCALE GENOMIC DNA]</scope>
    <source>
        <strain evidence="2">ATCC 12228 / FDA PCI 1200</strain>
    </source>
</reference>
<dbReference type="GeneID" id="50017694"/>
<dbReference type="Proteomes" id="UP000001411">
    <property type="component" value="Chromosome"/>
</dbReference>
<evidence type="ECO:0000313" key="1">
    <source>
        <dbReference type="EMBL" id="AAO05881.1"/>
    </source>
</evidence>
<dbReference type="AlphaFoldDB" id="A0A0H2VIK3"/>
<dbReference type="KEGG" id="sep:SE_2239"/>
<name>A0A0H2VIK3_STAES</name>